<dbReference type="GO" id="GO:0004842">
    <property type="term" value="F:ubiquitin-protein transferase activity"/>
    <property type="evidence" value="ECO:0007669"/>
    <property type="project" value="InterPro"/>
</dbReference>
<evidence type="ECO:0000259" key="4">
    <source>
        <dbReference type="PROSITE" id="PS50237"/>
    </source>
</evidence>
<proteinExistence type="predicted"/>
<dbReference type="Proteomes" id="UP001153737">
    <property type="component" value="Chromosome 7"/>
</dbReference>
<dbReference type="InterPro" id="IPR000569">
    <property type="entry name" value="HECT_dom"/>
</dbReference>
<accession>A0A9N9X4X1</accession>
<protein>
    <recommendedName>
        <fullName evidence="4">HECT domain-containing protein</fullName>
    </recommendedName>
</protein>
<dbReference type="InterPro" id="IPR035983">
    <property type="entry name" value="Hect_E3_ubiquitin_ligase"/>
</dbReference>
<feature type="domain" description="HECT" evidence="4">
    <location>
        <begin position="274"/>
        <end position="316"/>
    </location>
</feature>
<keyword evidence="1 2" id="KW-0833">Ubl conjugation pathway</keyword>
<dbReference type="OrthoDB" id="6779785at2759"/>
<dbReference type="GO" id="GO:0009966">
    <property type="term" value="P:regulation of signal transduction"/>
    <property type="evidence" value="ECO:0007669"/>
    <property type="project" value="UniProtKB-ARBA"/>
</dbReference>
<dbReference type="PROSITE" id="PS50237">
    <property type="entry name" value="HECT"/>
    <property type="match status" value="1"/>
</dbReference>
<dbReference type="Gene3D" id="3.90.1750.10">
    <property type="entry name" value="Hect, E3 ligase catalytic domains"/>
    <property type="match status" value="1"/>
</dbReference>
<evidence type="ECO:0000256" key="2">
    <source>
        <dbReference type="PROSITE-ProRule" id="PRU00104"/>
    </source>
</evidence>
<evidence type="ECO:0000313" key="5">
    <source>
        <dbReference type="EMBL" id="CAG9823894.1"/>
    </source>
</evidence>
<comment type="caution">
    <text evidence="2">Lacks conserved residue(s) required for the propagation of feature annotation.</text>
</comment>
<gene>
    <name evidence="5" type="ORF">PHAECO_LOCUS11071</name>
</gene>
<dbReference type="SUPFAM" id="SSF56204">
    <property type="entry name" value="Hect, E3 ligase catalytic domain"/>
    <property type="match status" value="1"/>
</dbReference>
<dbReference type="EMBL" id="OU896713">
    <property type="protein sequence ID" value="CAG9823894.1"/>
    <property type="molecule type" value="Genomic_DNA"/>
</dbReference>
<name>A0A9N9X4X1_PHACE</name>
<feature type="region of interest" description="Disordered" evidence="3">
    <location>
        <begin position="175"/>
        <end position="196"/>
    </location>
</feature>
<dbReference type="AlphaFoldDB" id="A0A9N9X4X1"/>
<sequence>MEDSRLNELFPRMGDRVMVMNFCQRHIAPKRQSLIDRLKHKIEEKNSSMAPSGSAGSSGKPHRKYTRMVELGWMHAVGRGDFHYVRKLQGGGTRQVQFGRDAPVRDLKEKAIELFFPGGRSPKGVLSEFTSVEMVDFKMNELDESLKIHEYFDITKLSKLRFYLATRQDSFEPAKGEMKKFRGKLPRKTRSKKSSEIKINHEQTIVTEIRDDIMENPDANNLTNMETSKDDEEFDAFFKSVVDNIDVQQIISTHTTRIHVYREDVFGCCLRALRRKNFKPFHKIRVDFTDIDEKTEGAVDEGGPTREMFRLLLNSLAESSLFTGEPMKYLSLNNTALKNNSYFEAGRIIALSLVHGGSGPHFFSETLYCLLVYGVDKTTFTMRDIEPEIADKLKIFQGEDDLSTLRDIILSDTIFATAGCHFIAKKEDKDVIIEGRTTIW</sequence>
<evidence type="ECO:0000256" key="3">
    <source>
        <dbReference type="SAM" id="MobiDB-lite"/>
    </source>
</evidence>
<evidence type="ECO:0000313" key="6">
    <source>
        <dbReference type="Proteomes" id="UP001153737"/>
    </source>
</evidence>
<evidence type="ECO:0000256" key="1">
    <source>
        <dbReference type="ARBA" id="ARBA00022786"/>
    </source>
</evidence>
<organism evidence="5 6">
    <name type="scientific">Phaedon cochleariae</name>
    <name type="common">Mustard beetle</name>
    <dbReference type="NCBI Taxonomy" id="80249"/>
    <lineage>
        <taxon>Eukaryota</taxon>
        <taxon>Metazoa</taxon>
        <taxon>Ecdysozoa</taxon>
        <taxon>Arthropoda</taxon>
        <taxon>Hexapoda</taxon>
        <taxon>Insecta</taxon>
        <taxon>Pterygota</taxon>
        <taxon>Neoptera</taxon>
        <taxon>Endopterygota</taxon>
        <taxon>Coleoptera</taxon>
        <taxon>Polyphaga</taxon>
        <taxon>Cucujiformia</taxon>
        <taxon>Chrysomeloidea</taxon>
        <taxon>Chrysomelidae</taxon>
        <taxon>Chrysomelinae</taxon>
        <taxon>Chrysomelini</taxon>
        <taxon>Phaedon</taxon>
    </lineage>
</organism>
<reference evidence="5" key="1">
    <citation type="submission" date="2022-01" db="EMBL/GenBank/DDBJ databases">
        <authorList>
            <person name="King R."/>
        </authorList>
    </citation>
    <scope>NUCLEOTIDE SEQUENCE</scope>
</reference>
<reference evidence="5" key="2">
    <citation type="submission" date="2022-10" db="EMBL/GenBank/DDBJ databases">
        <authorList>
            <consortium name="ENA_rothamsted_submissions"/>
            <consortium name="culmorum"/>
            <person name="King R."/>
        </authorList>
    </citation>
    <scope>NUCLEOTIDE SEQUENCE</scope>
</reference>
<keyword evidence="6" id="KW-1185">Reference proteome</keyword>
<feature type="compositionally biased region" description="Low complexity" evidence="3">
    <location>
        <begin position="47"/>
        <end position="59"/>
    </location>
</feature>
<feature type="region of interest" description="Disordered" evidence="3">
    <location>
        <begin position="43"/>
        <end position="62"/>
    </location>
</feature>
<feature type="compositionally biased region" description="Basic residues" evidence="3">
    <location>
        <begin position="181"/>
        <end position="192"/>
    </location>
</feature>